<feature type="non-terminal residue" evidence="1">
    <location>
        <position position="75"/>
    </location>
</feature>
<reference evidence="1" key="1">
    <citation type="journal article" date="2014" name="Front. Microbiol.">
        <title>High frequency of phylogenetically diverse reductive dehalogenase-homologous genes in deep subseafloor sedimentary metagenomes.</title>
        <authorList>
            <person name="Kawai M."/>
            <person name="Futagami T."/>
            <person name="Toyoda A."/>
            <person name="Takaki Y."/>
            <person name="Nishi S."/>
            <person name="Hori S."/>
            <person name="Arai W."/>
            <person name="Tsubouchi T."/>
            <person name="Morono Y."/>
            <person name="Uchiyama I."/>
            <person name="Ito T."/>
            <person name="Fujiyama A."/>
            <person name="Inagaki F."/>
            <person name="Takami H."/>
        </authorList>
    </citation>
    <scope>NUCLEOTIDE SEQUENCE</scope>
    <source>
        <strain evidence="1">Expedition CK06-06</strain>
    </source>
</reference>
<name>X0X573_9ZZZZ</name>
<protein>
    <submittedName>
        <fullName evidence="1">Uncharacterized protein</fullName>
    </submittedName>
</protein>
<dbReference type="EMBL" id="BARS01044037">
    <property type="protein sequence ID" value="GAG31813.1"/>
    <property type="molecule type" value="Genomic_DNA"/>
</dbReference>
<proteinExistence type="predicted"/>
<sequence>MALGKRSADYSTPVVLPDGETIRVAFRTEDGEVVYALGSGQAPGILDMMVLLQDIQRELQVANTHLAAITGEQIA</sequence>
<comment type="caution">
    <text evidence="1">The sequence shown here is derived from an EMBL/GenBank/DDBJ whole genome shotgun (WGS) entry which is preliminary data.</text>
</comment>
<organism evidence="1">
    <name type="scientific">marine sediment metagenome</name>
    <dbReference type="NCBI Taxonomy" id="412755"/>
    <lineage>
        <taxon>unclassified sequences</taxon>
        <taxon>metagenomes</taxon>
        <taxon>ecological metagenomes</taxon>
    </lineage>
</organism>
<dbReference type="AlphaFoldDB" id="X0X573"/>
<accession>X0X573</accession>
<gene>
    <name evidence="1" type="ORF">S01H1_66590</name>
</gene>
<evidence type="ECO:0000313" key="1">
    <source>
        <dbReference type="EMBL" id="GAG31813.1"/>
    </source>
</evidence>